<organism evidence="1 2">
    <name type="scientific">Dyadobacter linearis</name>
    <dbReference type="NCBI Taxonomy" id="2823330"/>
    <lineage>
        <taxon>Bacteria</taxon>
        <taxon>Pseudomonadati</taxon>
        <taxon>Bacteroidota</taxon>
        <taxon>Cytophagia</taxon>
        <taxon>Cytophagales</taxon>
        <taxon>Spirosomataceae</taxon>
        <taxon>Dyadobacter</taxon>
    </lineage>
</organism>
<evidence type="ECO:0000313" key="2">
    <source>
        <dbReference type="Proteomes" id="UP000679725"/>
    </source>
</evidence>
<gene>
    <name evidence="1" type="ORF">DYBT9623_03075</name>
</gene>
<dbReference type="Proteomes" id="UP000679725">
    <property type="component" value="Unassembled WGS sequence"/>
</dbReference>
<reference evidence="1 2" key="1">
    <citation type="submission" date="2021-04" db="EMBL/GenBank/DDBJ databases">
        <authorList>
            <person name="Rodrigo-Torres L."/>
            <person name="Arahal R. D."/>
            <person name="Lucena T."/>
        </authorList>
    </citation>
    <scope>NUCLEOTIDE SEQUENCE [LARGE SCALE GENOMIC DNA]</scope>
    <source>
        <strain evidence="1 2">CECT 9623</strain>
    </source>
</reference>
<name>A0ABN7R8I6_9BACT</name>
<protein>
    <submittedName>
        <fullName evidence="1">Uncharacterized protein</fullName>
    </submittedName>
</protein>
<accession>A0ABN7R8I6</accession>
<sequence length="49" mass="5757">MNVIDKSKRRIPREVITYPSLEAAVEAKLKLVREQLKNVNFSSLDRDRE</sequence>
<dbReference type="EMBL" id="CAJRAU010000004">
    <property type="protein sequence ID" value="CAG5070530.1"/>
    <property type="molecule type" value="Genomic_DNA"/>
</dbReference>
<comment type="caution">
    <text evidence="1">The sequence shown here is derived from an EMBL/GenBank/DDBJ whole genome shotgun (WGS) entry which is preliminary data.</text>
</comment>
<keyword evidence="2" id="KW-1185">Reference proteome</keyword>
<proteinExistence type="predicted"/>
<evidence type="ECO:0000313" key="1">
    <source>
        <dbReference type="EMBL" id="CAG5070530.1"/>
    </source>
</evidence>